<accession>A0ABN9EK50</accession>
<dbReference type="EMBL" id="CATNWA010015487">
    <property type="protein sequence ID" value="CAI9583837.1"/>
    <property type="molecule type" value="Genomic_DNA"/>
</dbReference>
<comment type="caution">
    <text evidence="1">The sequence shown here is derived from an EMBL/GenBank/DDBJ whole genome shotgun (WGS) entry which is preliminary data.</text>
</comment>
<name>A0ABN9EK50_9NEOB</name>
<evidence type="ECO:0000313" key="1">
    <source>
        <dbReference type="EMBL" id="CAI9583837.1"/>
    </source>
</evidence>
<keyword evidence="2" id="KW-1185">Reference proteome</keyword>
<evidence type="ECO:0000313" key="2">
    <source>
        <dbReference type="Proteomes" id="UP001162483"/>
    </source>
</evidence>
<gene>
    <name evidence="1" type="ORF">SPARVUS_LOCUS9878210</name>
</gene>
<reference evidence="1" key="1">
    <citation type="submission" date="2023-05" db="EMBL/GenBank/DDBJ databases">
        <authorList>
            <person name="Stuckert A."/>
        </authorList>
    </citation>
    <scope>NUCLEOTIDE SEQUENCE</scope>
</reference>
<dbReference type="Proteomes" id="UP001162483">
    <property type="component" value="Unassembled WGS sequence"/>
</dbReference>
<organism evidence="1 2">
    <name type="scientific">Staurois parvus</name>
    <dbReference type="NCBI Taxonomy" id="386267"/>
    <lineage>
        <taxon>Eukaryota</taxon>
        <taxon>Metazoa</taxon>
        <taxon>Chordata</taxon>
        <taxon>Craniata</taxon>
        <taxon>Vertebrata</taxon>
        <taxon>Euteleostomi</taxon>
        <taxon>Amphibia</taxon>
        <taxon>Batrachia</taxon>
        <taxon>Anura</taxon>
        <taxon>Neobatrachia</taxon>
        <taxon>Ranoidea</taxon>
        <taxon>Ranidae</taxon>
        <taxon>Staurois</taxon>
    </lineage>
</organism>
<proteinExistence type="predicted"/>
<protein>
    <submittedName>
        <fullName evidence="1">Uncharacterized protein</fullName>
    </submittedName>
</protein>
<sequence length="69" mass="7334">MDPAFTLSGFPQYTQHGIAIHLVRLGSTDPASTISGLPQYTEHGNAINLVSSAVYSRLVTSISIQQSTS</sequence>